<dbReference type="InterPro" id="IPR013325">
    <property type="entry name" value="RNA_pol_sigma_r2"/>
</dbReference>
<dbReference type="PANTHER" id="PTHR43133">
    <property type="entry name" value="RNA POLYMERASE ECF-TYPE SIGMA FACTO"/>
    <property type="match status" value="1"/>
</dbReference>
<dbReference type="RefSeq" id="WP_378243724.1">
    <property type="nucleotide sequence ID" value="NZ_JBHRWK010000061.1"/>
</dbReference>
<evidence type="ECO:0000256" key="4">
    <source>
        <dbReference type="ARBA" id="ARBA00023125"/>
    </source>
</evidence>
<comment type="caution">
    <text evidence="8">The sequence shown here is derived from an EMBL/GenBank/DDBJ whole genome shotgun (WGS) entry which is preliminary data.</text>
</comment>
<protein>
    <submittedName>
        <fullName evidence="8">RNA polymerase sigma factor</fullName>
    </submittedName>
</protein>
<feature type="region of interest" description="Disordered" evidence="6">
    <location>
        <begin position="94"/>
        <end position="119"/>
    </location>
</feature>
<evidence type="ECO:0000256" key="6">
    <source>
        <dbReference type="SAM" id="MobiDB-lite"/>
    </source>
</evidence>
<keyword evidence="3" id="KW-0731">Sigma factor</keyword>
<comment type="similarity">
    <text evidence="1">Belongs to the sigma-70 factor family. ECF subfamily.</text>
</comment>
<keyword evidence="5" id="KW-0804">Transcription</keyword>
<dbReference type="InterPro" id="IPR014284">
    <property type="entry name" value="RNA_pol_sigma-70_dom"/>
</dbReference>
<sequence>MSASSGPLDFEHLAALLKSAQDGDREALNGLIEILTPLLWHVARAQGIDRESASDVVQTSWLNLLGSLHEIHSPAGLTAWLITVTKRETWRARTRHRAESPPDDAFLESVSAPGPRPDEEAVTADQRRRLWAAVNKLPERCRTLLRIVAFVHRPDYEEIGSALGIKRGSVGPTRSRCLIRLRQILTTSHGEEWR</sequence>
<reference evidence="9" key="1">
    <citation type="journal article" date="2019" name="Int. J. Syst. Evol. Microbiol.">
        <title>The Global Catalogue of Microorganisms (GCM) 10K type strain sequencing project: providing services to taxonomists for standard genome sequencing and annotation.</title>
        <authorList>
            <consortium name="The Broad Institute Genomics Platform"/>
            <consortium name="The Broad Institute Genome Sequencing Center for Infectious Disease"/>
            <person name="Wu L."/>
            <person name="Ma J."/>
        </authorList>
    </citation>
    <scope>NUCLEOTIDE SEQUENCE [LARGE SCALE GENOMIC DNA]</scope>
    <source>
        <strain evidence="9">CGMCC 4.7676</strain>
    </source>
</reference>
<dbReference type="NCBIfam" id="TIGR02937">
    <property type="entry name" value="sigma70-ECF"/>
    <property type="match status" value="1"/>
</dbReference>
<dbReference type="InterPro" id="IPR039425">
    <property type="entry name" value="RNA_pol_sigma-70-like"/>
</dbReference>
<evidence type="ECO:0000313" key="8">
    <source>
        <dbReference type="EMBL" id="MFC3454318.1"/>
    </source>
</evidence>
<proteinExistence type="inferred from homology"/>
<evidence type="ECO:0000256" key="1">
    <source>
        <dbReference type="ARBA" id="ARBA00010641"/>
    </source>
</evidence>
<evidence type="ECO:0000256" key="2">
    <source>
        <dbReference type="ARBA" id="ARBA00023015"/>
    </source>
</evidence>
<dbReference type="Gene3D" id="1.10.10.10">
    <property type="entry name" value="Winged helix-like DNA-binding domain superfamily/Winged helix DNA-binding domain"/>
    <property type="match status" value="1"/>
</dbReference>
<dbReference type="PANTHER" id="PTHR43133:SF8">
    <property type="entry name" value="RNA POLYMERASE SIGMA FACTOR HI_1459-RELATED"/>
    <property type="match status" value="1"/>
</dbReference>
<dbReference type="InterPro" id="IPR036388">
    <property type="entry name" value="WH-like_DNA-bd_sf"/>
</dbReference>
<keyword evidence="2" id="KW-0805">Transcription regulation</keyword>
<keyword evidence="4" id="KW-0238">DNA-binding</keyword>
<evidence type="ECO:0000259" key="7">
    <source>
        <dbReference type="Pfam" id="PF04542"/>
    </source>
</evidence>
<organism evidence="8 9">
    <name type="scientific">Amycolatopsis speibonae</name>
    <dbReference type="NCBI Taxonomy" id="1450224"/>
    <lineage>
        <taxon>Bacteria</taxon>
        <taxon>Bacillati</taxon>
        <taxon>Actinomycetota</taxon>
        <taxon>Actinomycetes</taxon>
        <taxon>Pseudonocardiales</taxon>
        <taxon>Pseudonocardiaceae</taxon>
        <taxon>Amycolatopsis</taxon>
    </lineage>
</organism>
<dbReference type="Proteomes" id="UP001595645">
    <property type="component" value="Unassembled WGS sequence"/>
</dbReference>
<dbReference type="InterPro" id="IPR007627">
    <property type="entry name" value="RNA_pol_sigma70_r2"/>
</dbReference>
<dbReference type="EMBL" id="JBHRWK010000061">
    <property type="protein sequence ID" value="MFC3454318.1"/>
    <property type="molecule type" value="Genomic_DNA"/>
</dbReference>
<feature type="domain" description="RNA polymerase sigma-70 region 2" evidence="7">
    <location>
        <begin position="31"/>
        <end position="97"/>
    </location>
</feature>
<name>A0ABV7P787_9PSEU</name>
<evidence type="ECO:0000256" key="3">
    <source>
        <dbReference type="ARBA" id="ARBA00023082"/>
    </source>
</evidence>
<evidence type="ECO:0000256" key="5">
    <source>
        <dbReference type="ARBA" id="ARBA00023163"/>
    </source>
</evidence>
<dbReference type="Gene3D" id="1.10.1740.10">
    <property type="match status" value="1"/>
</dbReference>
<accession>A0ABV7P787</accession>
<dbReference type="SUPFAM" id="SSF88946">
    <property type="entry name" value="Sigma2 domain of RNA polymerase sigma factors"/>
    <property type="match status" value="1"/>
</dbReference>
<dbReference type="Pfam" id="PF04542">
    <property type="entry name" value="Sigma70_r2"/>
    <property type="match status" value="1"/>
</dbReference>
<evidence type="ECO:0000313" key="9">
    <source>
        <dbReference type="Proteomes" id="UP001595645"/>
    </source>
</evidence>
<dbReference type="InterPro" id="IPR013324">
    <property type="entry name" value="RNA_pol_sigma_r3/r4-like"/>
</dbReference>
<gene>
    <name evidence="8" type="ORF">ACFOSH_33205</name>
</gene>
<keyword evidence="9" id="KW-1185">Reference proteome</keyword>
<dbReference type="SUPFAM" id="SSF88659">
    <property type="entry name" value="Sigma3 and sigma4 domains of RNA polymerase sigma factors"/>
    <property type="match status" value="1"/>
</dbReference>